<dbReference type="OrthoDB" id="8685617at2"/>
<dbReference type="EMBL" id="JNVC02000013">
    <property type="protein sequence ID" value="KEZ48899.1"/>
    <property type="molecule type" value="Genomic_DNA"/>
</dbReference>
<feature type="compositionally biased region" description="Polar residues" evidence="1">
    <location>
        <begin position="111"/>
        <end position="122"/>
    </location>
</feature>
<evidence type="ECO:0000313" key="3">
    <source>
        <dbReference type="Proteomes" id="UP000028549"/>
    </source>
</evidence>
<dbReference type="Pfam" id="PF20701">
    <property type="entry name" value="HetE-N"/>
    <property type="match status" value="1"/>
</dbReference>
<evidence type="ECO:0000256" key="1">
    <source>
        <dbReference type="SAM" id="MobiDB-lite"/>
    </source>
</evidence>
<protein>
    <submittedName>
        <fullName evidence="2">Uncharacterized protein</fullName>
    </submittedName>
</protein>
<dbReference type="STRING" id="246786.GS18_0215885"/>
<dbReference type="Proteomes" id="UP000028549">
    <property type="component" value="Unassembled WGS sequence"/>
</dbReference>
<keyword evidence="3" id="KW-1185">Reference proteome</keyword>
<proteinExistence type="predicted"/>
<name>A0A084GNI7_METID</name>
<dbReference type="AlphaFoldDB" id="A0A084GNI7"/>
<dbReference type="RefSeq" id="WP_029566484.1">
    <property type="nucleotide sequence ID" value="NZ_JNVC02000013.1"/>
</dbReference>
<comment type="caution">
    <text evidence="2">The sequence shown here is derived from an EMBL/GenBank/DDBJ whole genome shotgun (WGS) entry which is preliminary data.</text>
</comment>
<accession>A0A084GNI7</accession>
<reference evidence="2 3" key="1">
    <citation type="journal article" date="2005" name="Int. J. Syst. Evol. Microbiol.">
        <title>Bacillus cibi sp. nov., isolated from jeotgal, a traditional Korean fermented seafood.</title>
        <authorList>
            <person name="Yoon J.H."/>
            <person name="Lee C.H."/>
            <person name="Oh T.K."/>
        </authorList>
    </citation>
    <scope>NUCLEOTIDE SEQUENCE [LARGE SCALE GENOMIC DNA]</scope>
    <source>
        <strain evidence="2 3">DSM 16189</strain>
    </source>
</reference>
<gene>
    <name evidence="2" type="ORF">GS18_0215885</name>
</gene>
<sequence>MDFLTSTILAGLAWDGIKYAGNLTSQYLKGKLEEWIIDDKQLETIVSKINELPDAYKKNEKFLGLAIQEDEDLQGVLREIQSKSNNSVEIKDSFIEGSTINNAIGGSTINSSTTNNYYGSHSNTEKKLGYK</sequence>
<organism evidence="2 3">
    <name type="scientific">Metabacillus indicus</name>
    <name type="common">Bacillus indicus</name>
    <dbReference type="NCBI Taxonomy" id="246786"/>
    <lineage>
        <taxon>Bacteria</taxon>
        <taxon>Bacillati</taxon>
        <taxon>Bacillota</taxon>
        <taxon>Bacilli</taxon>
        <taxon>Bacillales</taxon>
        <taxon>Bacillaceae</taxon>
        <taxon>Metabacillus</taxon>
    </lineage>
</organism>
<evidence type="ECO:0000313" key="2">
    <source>
        <dbReference type="EMBL" id="KEZ48899.1"/>
    </source>
</evidence>
<feature type="region of interest" description="Disordered" evidence="1">
    <location>
        <begin position="111"/>
        <end position="131"/>
    </location>
</feature>